<dbReference type="AlphaFoldDB" id="A0A8X6WSM9"/>
<evidence type="ECO:0000256" key="1">
    <source>
        <dbReference type="SAM" id="MobiDB-lite"/>
    </source>
</evidence>
<dbReference type="Proteomes" id="UP000886998">
    <property type="component" value="Unassembled WGS sequence"/>
</dbReference>
<keyword evidence="3" id="KW-1185">Reference proteome</keyword>
<accession>A0A8X6WSM9</accession>
<organism evidence="2 3">
    <name type="scientific">Trichonephila inaurata madagascariensis</name>
    <dbReference type="NCBI Taxonomy" id="2747483"/>
    <lineage>
        <taxon>Eukaryota</taxon>
        <taxon>Metazoa</taxon>
        <taxon>Ecdysozoa</taxon>
        <taxon>Arthropoda</taxon>
        <taxon>Chelicerata</taxon>
        <taxon>Arachnida</taxon>
        <taxon>Araneae</taxon>
        <taxon>Araneomorphae</taxon>
        <taxon>Entelegynae</taxon>
        <taxon>Araneoidea</taxon>
        <taxon>Nephilidae</taxon>
        <taxon>Trichonephila</taxon>
        <taxon>Trichonephila inaurata</taxon>
    </lineage>
</organism>
<protein>
    <submittedName>
        <fullName evidence="2">Uncharacterized protein</fullName>
    </submittedName>
</protein>
<gene>
    <name evidence="2" type="ORF">TNIN_337971</name>
</gene>
<name>A0A8X6WSM9_9ARAC</name>
<evidence type="ECO:0000313" key="3">
    <source>
        <dbReference type="Proteomes" id="UP000886998"/>
    </source>
</evidence>
<dbReference type="EMBL" id="BMAV01001992">
    <property type="protein sequence ID" value="GFY40603.1"/>
    <property type="molecule type" value="Genomic_DNA"/>
</dbReference>
<proteinExistence type="predicted"/>
<evidence type="ECO:0000313" key="2">
    <source>
        <dbReference type="EMBL" id="GFY40603.1"/>
    </source>
</evidence>
<sequence length="169" mass="19391">MRVLARASTSSYCACLLKNLSHFPKPHHPRPEDTLGAPRSLPEPDISHPSNMLRRLDCAKFATNVFPPFCHYGKSPVSPHRREKTPPPFPVDFQMLVWAGWFGPPSYLQTFTFLKVKIPSRAFLRQFVYQLFLMWTLMSLSHHLTRLKPQALFGMNPGPSTPFRLACRT</sequence>
<feature type="region of interest" description="Disordered" evidence="1">
    <location>
        <begin position="26"/>
        <end position="48"/>
    </location>
</feature>
<reference evidence="2" key="1">
    <citation type="submission" date="2020-08" db="EMBL/GenBank/DDBJ databases">
        <title>Multicomponent nature underlies the extraordinary mechanical properties of spider dragline silk.</title>
        <authorList>
            <person name="Kono N."/>
            <person name="Nakamura H."/>
            <person name="Mori M."/>
            <person name="Yoshida Y."/>
            <person name="Ohtoshi R."/>
            <person name="Malay A.D."/>
            <person name="Moran D.A.P."/>
            <person name="Tomita M."/>
            <person name="Numata K."/>
            <person name="Arakawa K."/>
        </authorList>
    </citation>
    <scope>NUCLEOTIDE SEQUENCE</scope>
</reference>
<comment type="caution">
    <text evidence="2">The sequence shown here is derived from an EMBL/GenBank/DDBJ whole genome shotgun (WGS) entry which is preliminary data.</text>
</comment>